<dbReference type="Proteomes" id="UP000543598">
    <property type="component" value="Unassembled WGS sequence"/>
</dbReference>
<comment type="caution">
    <text evidence="4">The sequence shown here is derived from an EMBL/GenBank/DDBJ whole genome shotgun (WGS) entry which is preliminary data.</text>
</comment>
<dbReference type="Gene3D" id="3.40.50.1820">
    <property type="entry name" value="alpha/beta hydrolase"/>
    <property type="match status" value="1"/>
</dbReference>
<proteinExistence type="inferred from homology"/>
<reference evidence="4 5" key="1">
    <citation type="submission" date="2020-05" db="EMBL/GenBank/DDBJ databases">
        <title>MicrobeNet Type strains.</title>
        <authorList>
            <person name="Nicholson A.C."/>
        </authorList>
    </citation>
    <scope>NUCLEOTIDE SEQUENCE [LARGE SCALE GENOMIC DNA]</scope>
    <source>
        <strain evidence="4 5">JCM 14282</strain>
    </source>
</reference>
<dbReference type="RefSeq" id="WP_167037315.1">
    <property type="nucleotide sequence ID" value="NZ_BAAANA010000001.1"/>
</dbReference>
<dbReference type="PANTHER" id="PTHR48081">
    <property type="entry name" value="AB HYDROLASE SUPERFAMILY PROTEIN C4A8.06C"/>
    <property type="match status" value="1"/>
</dbReference>
<dbReference type="GO" id="GO:0004806">
    <property type="term" value="F:triacylglycerol lipase activity"/>
    <property type="evidence" value="ECO:0007669"/>
    <property type="project" value="TreeGrafter"/>
</dbReference>
<name>A0A7Y2Q126_9MICO</name>
<dbReference type="AlphaFoldDB" id="A0A7Y2Q126"/>
<dbReference type="PROSITE" id="PS01173">
    <property type="entry name" value="LIPASE_GDXG_HIS"/>
    <property type="match status" value="1"/>
</dbReference>
<dbReference type="Pfam" id="PF07859">
    <property type="entry name" value="Abhydrolase_3"/>
    <property type="match status" value="1"/>
</dbReference>
<sequence>MTTDPNRRHWELVARSPDATDWGELAREPAQLRTERVERPAGAWLRPPRPVSDAALLCIHGGGFVSGSVATHRRMFGHLADASRLPAFAVEYGLVPQHVHPDQLETVVAAHRWLVGQGFARIAVLGDSCGALLAIWLAQRMRGIGFAPPIALVLLSAWVDLEADGGSYDSAPDPFFTRDIVRSLAAAYLAGADPRDPRIAVLRADLSGLPPVLLQVGGDEALRDDSIRLAERLRVYDVPVRLEEFEGQLHTFQMAAGRSAAADDAIGRAGRWLRSILGS</sequence>
<comment type="similarity">
    <text evidence="1">Belongs to the 'GDXG' lipolytic enzyme family.</text>
</comment>
<feature type="domain" description="Alpha/beta hydrolase fold-3" evidence="3">
    <location>
        <begin position="56"/>
        <end position="253"/>
    </location>
</feature>
<accession>A0A7Y2Q126</accession>
<keyword evidence="2 4" id="KW-0378">Hydrolase</keyword>
<protein>
    <submittedName>
        <fullName evidence="4">Alpha/beta hydrolase</fullName>
    </submittedName>
</protein>
<dbReference type="EMBL" id="JABEMB010000006">
    <property type="protein sequence ID" value="NNH03490.1"/>
    <property type="molecule type" value="Genomic_DNA"/>
</dbReference>
<evidence type="ECO:0000313" key="4">
    <source>
        <dbReference type="EMBL" id="NNH03490.1"/>
    </source>
</evidence>
<evidence type="ECO:0000313" key="5">
    <source>
        <dbReference type="Proteomes" id="UP000543598"/>
    </source>
</evidence>
<dbReference type="InterPro" id="IPR050300">
    <property type="entry name" value="GDXG_lipolytic_enzyme"/>
</dbReference>
<dbReference type="InterPro" id="IPR013094">
    <property type="entry name" value="AB_hydrolase_3"/>
</dbReference>
<dbReference type="InterPro" id="IPR029058">
    <property type="entry name" value="AB_hydrolase_fold"/>
</dbReference>
<dbReference type="PANTHER" id="PTHR48081:SF30">
    <property type="entry name" value="ACETYL-HYDROLASE LIPR-RELATED"/>
    <property type="match status" value="1"/>
</dbReference>
<dbReference type="InterPro" id="IPR002168">
    <property type="entry name" value="Lipase_GDXG_HIS_AS"/>
</dbReference>
<evidence type="ECO:0000259" key="3">
    <source>
        <dbReference type="Pfam" id="PF07859"/>
    </source>
</evidence>
<gene>
    <name evidence="4" type="ORF">HLA99_06445</name>
</gene>
<keyword evidence="5" id="KW-1185">Reference proteome</keyword>
<dbReference type="SUPFAM" id="SSF53474">
    <property type="entry name" value="alpha/beta-Hydrolases"/>
    <property type="match status" value="1"/>
</dbReference>
<evidence type="ECO:0000256" key="1">
    <source>
        <dbReference type="ARBA" id="ARBA00010515"/>
    </source>
</evidence>
<organism evidence="4 5">
    <name type="scientific">Microbacterium ulmi</name>
    <dbReference type="NCBI Taxonomy" id="179095"/>
    <lineage>
        <taxon>Bacteria</taxon>
        <taxon>Bacillati</taxon>
        <taxon>Actinomycetota</taxon>
        <taxon>Actinomycetes</taxon>
        <taxon>Micrococcales</taxon>
        <taxon>Microbacteriaceae</taxon>
        <taxon>Microbacterium</taxon>
    </lineage>
</organism>
<evidence type="ECO:0000256" key="2">
    <source>
        <dbReference type="ARBA" id="ARBA00022801"/>
    </source>
</evidence>